<dbReference type="EMBL" id="CP046172">
    <property type="protein sequence ID" value="QIS08736.1"/>
    <property type="molecule type" value="Genomic_DNA"/>
</dbReference>
<dbReference type="Proteomes" id="UP000503540">
    <property type="component" value="Chromosome"/>
</dbReference>
<keyword evidence="2" id="KW-0808">Transferase</keyword>
<evidence type="ECO:0000259" key="1">
    <source>
        <dbReference type="Pfam" id="PF13649"/>
    </source>
</evidence>
<dbReference type="Pfam" id="PF13649">
    <property type="entry name" value="Methyltransf_25"/>
    <property type="match status" value="1"/>
</dbReference>
<dbReference type="GO" id="GO:0008168">
    <property type="term" value="F:methyltransferase activity"/>
    <property type="evidence" value="ECO:0007669"/>
    <property type="project" value="UniProtKB-KW"/>
</dbReference>
<protein>
    <submittedName>
        <fullName evidence="2">Methyltransferase domain-containing protein</fullName>
    </submittedName>
</protein>
<dbReference type="CDD" id="cd02440">
    <property type="entry name" value="AdoMet_MTases"/>
    <property type="match status" value="1"/>
</dbReference>
<accession>A0A6G9Y6N6</accession>
<sequence length="257" mass="27761">MCETMTAADHYERLLAEHYTWMLGGDVEAVAAAQAELLRRLGLGAESGATAFDLGSGCGPQTLALAELGYTVTAVDTSAALLDELTELAERRGIAADIRPVHRDIRGTLPELAAAGSVAAVVCMGDTLPHLPERADVPELIANVAEALRPGGSFVVTYRDLTAELDGANRFIPVRGTADRVLTCFLDYVDEDTVMVHDLLHTRDGDGWRFAAGSYPKLRLSPRWLAEQCRKAGLDIRHDEVGPGGMRILHAVCRRTR</sequence>
<gene>
    <name evidence="2" type="ORF">F5544_04110</name>
</gene>
<evidence type="ECO:0000313" key="2">
    <source>
        <dbReference type="EMBL" id="QIS08736.1"/>
    </source>
</evidence>
<organism evidence="2 3">
    <name type="scientific">Nocardia arthritidis</name>
    <dbReference type="NCBI Taxonomy" id="228602"/>
    <lineage>
        <taxon>Bacteria</taxon>
        <taxon>Bacillati</taxon>
        <taxon>Actinomycetota</taxon>
        <taxon>Actinomycetes</taxon>
        <taxon>Mycobacteriales</taxon>
        <taxon>Nocardiaceae</taxon>
        <taxon>Nocardia</taxon>
    </lineage>
</organism>
<keyword evidence="3" id="KW-1185">Reference proteome</keyword>
<dbReference type="InterPro" id="IPR029063">
    <property type="entry name" value="SAM-dependent_MTases_sf"/>
</dbReference>
<dbReference type="AlphaFoldDB" id="A0A6G9Y6N6"/>
<evidence type="ECO:0000313" key="3">
    <source>
        <dbReference type="Proteomes" id="UP000503540"/>
    </source>
</evidence>
<proteinExistence type="predicted"/>
<feature type="domain" description="Methyltransferase" evidence="1">
    <location>
        <begin position="53"/>
        <end position="152"/>
    </location>
</feature>
<dbReference type="KEGG" id="nah:F5544_04110"/>
<keyword evidence="2" id="KW-0489">Methyltransferase</keyword>
<dbReference type="SUPFAM" id="SSF53335">
    <property type="entry name" value="S-adenosyl-L-methionine-dependent methyltransferases"/>
    <property type="match status" value="1"/>
</dbReference>
<name>A0A6G9Y6N6_9NOCA</name>
<dbReference type="GO" id="GO:0032259">
    <property type="term" value="P:methylation"/>
    <property type="evidence" value="ECO:0007669"/>
    <property type="project" value="UniProtKB-KW"/>
</dbReference>
<dbReference type="InterPro" id="IPR041698">
    <property type="entry name" value="Methyltransf_25"/>
</dbReference>
<reference evidence="2 3" key="1">
    <citation type="journal article" date="2019" name="ACS Chem. Biol.">
        <title>Identification and Mobilization of a Cryptic Antibiotic Biosynthesis Gene Locus from a Human-Pathogenic Nocardia Isolate.</title>
        <authorList>
            <person name="Herisse M."/>
            <person name="Ishida K."/>
            <person name="Porter J.L."/>
            <person name="Howden B."/>
            <person name="Hertweck C."/>
            <person name="Stinear T.P."/>
            <person name="Pidot S.J."/>
        </authorList>
    </citation>
    <scope>NUCLEOTIDE SEQUENCE [LARGE SCALE GENOMIC DNA]</scope>
    <source>
        <strain evidence="2 3">AUSMDU00012717</strain>
    </source>
</reference>
<dbReference type="Gene3D" id="3.40.50.150">
    <property type="entry name" value="Vaccinia Virus protein VP39"/>
    <property type="match status" value="1"/>
</dbReference>